<name>A0ABY0IEQ4_9BACT</name>
<dbReference type="EC" id="5.4.3.8" evidence="7"/>
<evidence type="ECO:0000256" key="5">
    <source>
        <dbReference type="ARBA" id="ARBA00023235"/>
    </source>
</evidence>
<evidence type="ECO:0000256" key="3">
    <source>
        <dbReference type="ARBA" id="ARBA00008981"/>
    </source>
</evidence>
<dbReference type="HAMAP" id="MF_00375">
    <property type="entry name" value="HemL_aminotrans_3"/>
    <property type="match status" value="1"/>
</dbReference>
<protein>
    <recommendedName>
        <fullName evidence="7">Glutamate-1-semialdehyde 2,1-aminomutase</fullName>
        <shortName evidence="7">GSA</shortName>
        <ecNumber evidence="7">5.4.3.8</ecNumber>
    </recommendedName>
    <alternativeName>
        <fullName evidence="7">Glutamate-1-semialdehyde aminotransferase</fullName>
        <shortName evidence="7">GSA-AT</shortName>
    </alternativeName>
</protein>
<dbReference type="InterPro" id="IPR015422">
    <property type="entry name" value="PyrdxlP-dep_Trfase_small"/>
</dbReference>
<dbReference type="InterPro" id="IPR004639">
    <property type="entry name" value="4pyrrol_synth_GluAld_NH2Trfase"/>
</dbReference>
<evidence type="ECO:0000256" key="4">
    <source>
        <dbReference type="ARBA" id="ARBA00022898"/>
    </source>
</evidence>
<keyword evidence="5 7" id="KW-0413">Isomerase</keyword>
<dbReference type="InterPro" id="IPR049704">
    <property type="entry name" value="Aminotrans_3_PPA_site"/>
</dbReference>
<dbReference type="InterPro" id="IPR015424">
    <property type="entry name" value="PyrdxlP-dep_Trfase"/>
</dbReference>
<dbReference type="PANTHER" id="PTHR43713:SF3">
    <property type="entry name" value="GLUTAMATE-1-SEMIALDEHYDE 2,1-AMINOMUTASE 1, CHLOROPLASTIC-RELATED"/>
    <property type="match status" value="1"/>
</dbReference>
<feature type="modified residue" description="N6-(pyridoxal phosphate)lysine" evidence="7">
    <location>
        <position position="266"/>
    </location>
</feature>
<evidence type="ECO:0000256" key="6">
    <source>
        <dbReference type="ARBA" id="ARBA00023244"/>
    </source>
</evidence>
<dbReference type="PANTHER" id="PTHR43713">
    <property type="entry name" value="GLUTAMATE-1-SEMIALDEHYDE 2,1-AMINOMUTASE"/>
    <property type="match status" value="1"/>
</dbReference>
<dbReference type="InterPro" id="IPR015421">
    <property type="entry name" value="PyrdxlP-dep_Trfase_major"/>
</dbReference>
<evidence type="ECO:0000313" key="9">
    <source>
        <dbReference type="Proteomes" id="UP000443582"/>
    </source>
</evidence>
<evidence type="ECO:0000256" key="1">
    <source>
        <dbReference type="ARBA" id="ARBA00001933"/>
    </source>
</evidence>
<comment type="subcellular location">
    <subcellularLocation>
        <location evidence="7">Cytoplasm</location>
    </subcellularLocation>
</comment>
<dbReference type="Gene3D" id="3.90.1150.10">
    <property type="entry name" value="Aspartate Aminotransferase, domain 1"/>
    <property type="match status" value="1"/>
</dbReference>
<dbReference type="PROSITE" id="PS00600">
    <property type="entry name" value="AA_TRANSFER_CLASS_3"/>
    <property type="match status" value="1"/>
</dbReference>
<comment type="cofactor">
    <cofactor evidence="1 7">
        <name>pyridoxal 5'-phosphate</name>
        <dbReference type="ChEBI" id="CHEBI:597326"/>
    </cofactor>
</comment>
<comment type="similarity">
    <text evidence="3 7">Belongs to the class-III pyridoxal-phosphate-dependent aminotransferase family. HemL subfamily.</text>
</comment>
<dbReference type="InterPro" id="IPR005814">
    <property type="entry name" value="Aminotrans_3"/>
</dbReference>
<keyword evidence="4 7" id="KW-0663">Pyridoxal phosphate</keyword>
<evidence type="ECO:0000256" key="2">
    <source>
        <dbReference type="ARBA" id="ARBA00004819"/>
    </source>
</evidence>
<reference evidence="9" key="1">
    <citation type="journal article" date="2019" name="Int. J. Syst. Evol. Microbiol.">
        <title>Halobacteriovorax valvorus sp. nov., a novel prokaryotic predator isolated from coastal seawater of China.</title>
        <authorList>
            <person name="Chen M.-X."/>
        </authorList>
    </citation>
    <scope>NUCLEOTIDE SEQUENCE [LARGE SCALE GENOMIC DNA]</scope>
    <source>
        <strain evidence="9">BL9</strain>
    </source>
</reference>
<keyword evidence="8" id="KW-0032">Aminotransferase</keyword>
<dbReference type="Pfam" id="PF00202">
    <property type="entry name" value="Aminotran_3"/>
    <property type="match status" value="1"/>
</dbReference>
<comment type="pathway">
    <text evidence="2">Porphyrin-containing compound metabolism; protoporphyrin-IX biosynthesis; 5-aminolevulinate from L-glutamyl-tRNA(Glu): step 2/2.</text>
</comment>
<dbReference type="GO" id="GO:0008483">
    <property type="term" value="F:transaminase activity"/>
    <property type="evidence" value="ECO:0007669"/>
    <property type="project" value="UniProtKB-KW"/>
</dbReference>
<keyword evidence="8" id="KW-0808">Transferase</keyword>
<dbReference type="Gene3D" id="3.40.640.10">
    <property type="entry name" value="Type I PLP-dependent aspartate aminotransferase-like (Major domain)"/>
    <property type="match status" value="1"/>
</dbReference>
<keyword evidence="7" id="KW-0963">Cytoplasm</keyword>
<sequence>MSNLHTEIFEKSKKMVPGGVHSPVRSFKGMESTPKFFKSANGAYFTDIEGKDYIDFCMSFGPLVLGHQNPAVKEKLTQALGRGWSYGACEPYSVDLAEYLLSRLPHVDQIRFVNSGTEAVMTALRLARGVTKKNKIIKFNGCYHGHVDAMLIKAGSGLAGAAESSSLGVPKGVADDTLILELEDLDGVKKCFEDHKDEIAAIIVEPLPANNGLLIQDQEFLQGLRDITKANDALLIFDEVISGFRVAFGGMAELTGITPDIVTYGKVIGGGLPVGALAAKTEIMEHLAPVGGVYQAGTLSANPLAMVGGLETLKQMTKENYEKLEQNTLRIVNIFKKWLAEYNDGQFSNYNIIHHSSLFWIVPGDKIKSVGNIPGNIGEDFVPLFELLLEKGIYLSPNAYEVGFGSLAHDEDVAKDLEKRLWS</sequence>
<evidence type="ECO:0000256" key="7">
    <source>
        <dbReference type="HAMAP-Rule" id="MF_00375"/>
    </source>
</evidence>
<dbReference type="EMBL" id="QDKL01000003">
    <property type="protein sequence ID" value="RZF21075.1"/>
    <property type="molecule type" value="Genomic_DNA"/>
</dbReference>
<keyword evidence="6 7" id="KW-0627">Porphyrin biosynthesis</keyword>
<dbReference type="SUPFAM" id="SSF53383">
    <property type="entry name" value="PLP-dependent transferases"/>
    <property type="match status" value="1"/>
</dbReference>
<accession>A0ABY0IEQ4</accession>
<comment type="caution">
    <text evidence="8">The sequence shown here is derived from an EMBL/GenBank/DDBJ whole genome shotgun (WGS) entry which is preliminary data.</text>
</comment>
<dbReference type="RefSeq" id="WP_115363520.1">
    <property type="nucleotide sequence ID" value="NZ_QDKL01000003.1"/>
</dbReference>
<organism evidence="8 9">
    <name type="scientific">Halobacteriovorax vibrionivorans</name>
    <dbReference type="NCBI Taxonomy" id="2152716"/>
    <lineage>
        <taxon>Bacteria</taxon>
        <taxon>Pseudomonadati</taxon>
        <taxon>Bdellovibrionota</taxon>
        <taxon>Bacteriovoracia</taxon>
        <taxon>Bacteriovoracales</taxon>
        <taxon>Halobacteriovoraceae</taxon>
        <taxon>Halobacteriovorax</taxon>
    </lineage>
</organism>
<dbReference type="NCBIfam" id="NF000818">
    <property type="entry name" value="PRK00062.1"/>
    <property type="match status" value="1"/>
</dbReference>
<comment type="subunit">
    <text evidence="7">Homodimer.</text>
</comment>
<dbReference type="Proteomes" id="UP000443582">
    <property type="component" value="Unassembled WGS sequence"/>
</dbReference>
<gene>
    <name evidence="7" type="primary">hemL</name>
    <name evidence="8" type="ORF">DAY19_13935</name>
</gene>
<comment type="catalytic activity">
    <reaction evidence="7">
        <text>(S)-4-amino-5-oxopentanoate = 5-aminolevulinate</text>
        <dbReference type="Rhea" id="RHEA:14265"/>
        <dbReference type="ChEBI" id="CHEBI:57501"/>
        <dbReference type="ChEBI" id="CHEBI:356416"/>
        <dbReference type="EC" id="5.4.3.8"/>
    </reaction>
</comment>
<evidence type="ECO:0000313" key="8">
    <source>
        <dbReference type="EMBL" id="RZF21075.1"/>
    </source>
</evidence>
<dbReference type="CDD" id="cd00610">
    <property type="entry name" value="OAT_like"/>
    <property type="match status" value="1"/>
</dbReference>
<proteinExistence type="inferred from homology"/>
<keyword evidence="9" id="KW-1185">Reference proteome</keyword>